<keyword evidence="4 8" id="KW-0479">Metal-binding</keyword>
<feature type="active site" description="Proton acceptor" evidence="7">
    <location>
        <position position="207"/>
    </location>
</feature>
<comment type="cofactor">
    <cofactor evidence="8">
        <name>a divalent metal cation</name>
        <dbReference type="ChEBI" id="CHEBI:60240"/>
    </cofactor>
    <text evidence="8">Binds 2 divalent metal cations per subunit.</text>
</comment>
<sequence>METKELLRTLSEAVGVAGLEGGAVECAKRLAEPYVRKLTTDPSGNLIAEVWPAQQGQPHILLDAHIDEIGMIVTSVEENGFLHVSNCGGVDRKVLLAQEVVIHGKEELVGVISSKPPHLASADDAKKTPEMDEILIDTGLSTERVKQLISPGDRVTVQGYFRELLGDRVSGKALDDRAGVAALIKAAELLQGEPCSCGLTLLLSTQEETGTRGATTGGFAVQPDIALSVDVSFALTSDAPEHKCGKMGEGAMIGVSPTLDAGITNQLIEIAERCGIPHQLEVMGGETSTNADVISLAGSGVKTGLCSIPLRYMHTPIETIAVADVDAVARLLAEFVREAGKQNA</sequence>
<evidence type="ECO:0000256" key="7">
    <source>
        <dbReference type="PIRSR" id="PIRSR001123-1"/>
    </source>
</evidence>
<keyword evidence="5" id="KW-0378">Hydrolase</keyword>
<dbReference type="GO" id="GO:0004177">
    <property type="term" value="F:aminopeptidase activity"/>
    <property type="evidence" value="ECO:0007669"/>
    <property type="project" value="UniProtKB-UniRule"/>
</dbReference>
<evidence type="ECO:0000256" key="1">
    <source>
        <dbReference type="ARBA" id="ARBA00006272"/>
    </source>
</evidence>
<feature type="binding site" evidence="8">
    <location>
        <position position="230"/>
    </location>
    <ligand>
        <name>Zn(2+)</name>
        <dbReference type="ChEBI" id="CHEBI:29105"/>
        <label>1</label>
    </ligand>
</feature>
<dbReference type="HOGENOM" id="CLU_047249_1_0_9"/>
<dbReference type="InterPro" id="IPR051464">
    <property type="entry name" value="Peptidase_M42_aminopept"/>
</dbReference>
<dbReference type="Gene3D" id="3.40.630.10">
    <property type="entry name" value="Zn peptidases"/>
    <property type="match status" value="1"/>
</dbReference>
<dbReference type="GO" id="GO:0046872">
    <property type="term" value="F:metal ion binding"/>
    <property type="evidence" value="ECO:0007669"/>
    <property type="project" value="UniProtKB-UniRule"/>
</dbReference>
<comment type="caution">
    <text evidence="9">The sequence shown here is derived from an EMBL/GenBank/DDBJ whole genome shotgun (WGS) entry which is preliminary data.</text>
</comment>
<dbReference type="eggNOG" id="COG1363">
    <property type="taxonomic scope" value="Bacteria"/>
</dbReference>
<feature type="binding site" evidence="8">
    <location>
        <position position="208"/>
    </location>
    <ligand>
        <name>Zn(2+)</name>
        <dbReference type="ChEBI" id="CHEBI:29105"/>
        <label>2</label>
    </ligand>
</feature>
<feature type="binding site" evidence="8">
    <location>
        <position position="314"/>
    </location>
    <ligand>
        <name>Zn(2+)</name>
        <dbReference type="ChEBI" id="CHEBI:29105"/>
        <label>2</label>
    </ligand>
</feature>
<dbReference type="Proteomes" id="UP000003340">
    <property type="component" value="Unassembled WGS sequence"/>
</dbReference>
<evidence type="ECO:0000256" key="6">
    <source>
        <dbReference type="PIRNR" id="PIRNR001123"/>
    </source>
</evidence>
<dbReference type="Pfam" id="PF05343">
    <property type="entry name" value="Peptidase_M42"/>
    <property type="match status" value="1"/>
</dbReference>
<dbReference type="PANTHER" id="PTHR32481:SF0">
    <property type="entry name" value="AMINOPEPTIDASE YPDE-RELATED"/>
    <property type="match status" value="1"/>
</dbReference>
<feature type="binding site" evidence="8">
    <location>
        <position position="65"/>
    </location>
    <ligand>
        <name>Zn(2+)</name>
        <dbReference type="ChEBI" id="CHEBI:29105"/>
        <label>1</label>
    </ligand>
</feature>
<feature type="binding site" evidence="8">
    <location>
        <position position="175"/>
    </location>
    <ligand>
        <name>Zn(2+)</name>
        <dbReference type="ChEBI" id="CHEBI:29105"/>
        <label>2</label>
    </ligand>
</feature>
<organism evidence="9 10">
    <name type="scientific">[Clostridium] methylpentosum DSM 5476</name>
    <dbReference type="NCBI Taxonomy" id="537013"/>
    <lineage>
        <taxon>Bacteria</taxon>
        <taxon>Bacillati</taxon>
        <taxon>Bacillota</taxon>
        <taxon>Clostridia</taxon>
        <taxon>Eubacteriales</taxon>
        <taxon>Oscillospiraceae</taxon>
        <taxon>Oscillospiraceae incertae sedis</taxon>
    </lineage>
</organism>
<proteinExistence type="inferred from homology"/>
<evidence type="ECO:0000313" key="9">
    <source>
        <dbReference type="EMBL" id="EEG28500.1"/>
    </source>
</evidence>
<reference evidence="9 10" key="2">
    <citation type="submission" date="2009-02" db="EMBL/GenBank/DDBJ databases">
        <title>Draft genome sequence of Clostridium methylpentosum (DSM 5476).</title>
        <authorList>
            <person name="Sudarsanam P."/>
            <person name="Ley R."/>
            <person name="Guruge J."/>
            <person name="Turnbaugh P.J."/>
            <person name="Mahowald M."/>
            <person name="Liep D."/>
            <person name="Gordon J."/>
        </authorList>
    </citation>
    <scope>NUCLEOTIDE SEQUENCE [LARGE SCALE GENOMIC DNA]</scope>
    <source>
        <strain evidence="9 10">DSM 5476</strain>
    </source>
</reference>
<evidence type="ECO:0000256" key="8">
    <source>
        <dbReference type="PIRSR" id="PIRSR001123-2"/>
    </source>
</evidence>
<evidence type="ECO:0000256" key="3">
    <source>
        <dbReference type="ARBA" id="ARBA00022670"/>
    </source>
</evidence>
<evidence type="ECO:0000313" key="10">
    <source>
        <dbReference type="Proteomes" id="UP000003340"/>
    </source>
</evidence>
<dbReference type="InterPro" id="IPR008007">
    <property type="entry name" value="Peptidase_M42"/>
</dbReference>
<dbReference type="PANTHER" id="PTHR32481">
    <property type="entry name" value="AMINOPEPTIDASE"/>
    <property type="match status" value="1"/>
</dbReference>
<gene>
    <name evidence="9" type="ORF">CLOSTMETH_03881</name>
</gene>
<accession>C0EJ35</accession>
<dbReference type="PIRSF" id="PIRSF001123">
    <property type="entry name" value="PepA_GA"/>
    <property type="match status" value="1"/>
</dbReference>
<protein>
    <submittedName>
        <fullName evidence="9">M42 glutamyl aminopeptidase</fullName>
    </submittedName>
</protein>
<dbReference type="AlphaFoldDB" id="C0EJ35"/>
<dbReference type="STRING" id="537013.CLOSTMETH_03881"/>
<keyword evidence="10" id="KW-1185">Reference proteome</keyword>
<dbReference type="InterPro" id="IPR023367">
    <property type="entry name" value="Peptidase_M42_dom2"/>
</dbReference>
<dbReference type="SUPFAM" id="SSF53187">
    <property type="entry name" value="Zn-dependent exopeptidases"/>
    <property type="match status" value="1"/>
</dbReference>
<comment type="similarity">
    <text evidence="1 6">Belongs to the peptidase M42 family.</text>
</comment>
<keyword evidence="3" id="KW-0645">Protease</keyword>
<name>C0EJ35_9FIRM</name>
<dbReference type="GO" id="GO:0006508">
    <property type="term" value="P:proteolysis"/>
    <property type="evidence" value="ECO:0007669"/>
    <property type="project" value="UniProtKB-KW"/>
</dbReference>
<dbReference type="SUPFAM" id="SSF101821">
    <property type="entry name" value="Aminopeptidase/glucanase lid domain"/>
    <property type="match status" value="1"/>
</dbReference>
<keyword evidence="2 9" id="KW-0031">Aminopeptidase</keyword>
<evidence type="ECO:0000256" key="5">
    <source>
        <dbReference type="ARBA" id="ARBA00022801"/>
    </source>
</evidence>
<feature type="binding site" evidence="8">
    <location>
        <position position="175"/>
    </location>
    <ligand>
        <name>Zn(2+)</name>
        <dbReference type="ChEBI" id="CHEBI:29105"/>
        <label>1</label>
    </ligand>
</feature>
<dbReference type="Gene3D" id="2.40.30.40">
    <property type="entry name" value="Peptidase M42, domain 2"/>
    <property type="match status" value="1"/>
</dbReference>
<dbReference type="EMBL" id="ACEC01000136">
    <property type="protein sequence ID" value="EEG28500.1"/>
    <property type="molecule type" value="Genomic_DNA"/>
</dbReference>
<evidence type="ECO:0000256" key="2">
    <source>
        <dbReference type="ARBA" id="ARBA00022438"/>
    </source>
</evidence>
<reference evidence="9 10" key="1">
    <citation type="submission" date="2009-01" db="EMBL/GenBank/DDBJ databases">
        <authorList>
            <person name="Fulton L."/>
            <person name="Clifton S."/>
            <person name="Fulton B."/>
            <person name="Xu J."/>
            <person name="Minx P."/>
            <person name="Pepin K.H."/>
            <person name="Johnson M."/>
            <person name="Bhonagiri V."/>
            <person name="Nash W.E."/>
            <person name="Mardis E.R."/>
            <person name="Wilson R.K."/>
        </authorList>
    </citation>
    <scope>NUCLEOTIDE SEQUENCE [LARGE SCALE GENOMIC DNA]</scope>
    <source>
        <strain evidence="9 10">DSM 5476</strain>
    </source>
</reference>
<evidence type="ECO:0000256" key="4">
    <source>
        <dbReference type="ARBA" id="ARBA00022723"/>
    </source>
</evidence>